<dbReference type="Proteomes" id="UP000663419">
    <property type="component" value="Chromosome 2"/>
</dbReference>
<feature type="region of interest" description="Disordered" evidence="1">
    <location>
        <begin position="375"/>
        <end position="449"/>
    </location>
</feature>
<protein>
    <submittedName>
        <fullName evidence="2">Uncharacterized protein</fullName>
    </submittedName>
</protein>
<gene>
    <name evidence="2" type="ORF">I7I53_07128</name>
</gene>
<feature type="region of interest" description="Disordered" evidence="1">
    <location>
        <begin position="191"/>
        <end position="257"/>
    </location>
</feature>
<evidence type="ECO:0000313" key="2">
    <source>
        <dbReference type="EMBL" id="QSS51730.1"/>
    </source>
</evidence>
<dbReference type="VEuPathDB" id="FungiDB:I7I53_07128"/>
<accession>A0A8A1LDT6</accession>
<dbReference type="EMBL" id="CP069103">
    <property type="protein sequence ID" value="QSS51730.1"/>
    <property type="molecule type" value="Genomic_DNA"/>
</dbReference>
<feature type="region of interest" description="Disordered" evidence="1">
    <location>
        <begin position="1"/>
        <end position="36"/>
    </location>
</feature>
<feature type="compositionally biased region" description="Basic and acidic residues" evidence="1">
    <location>
        <begin position="191"/>
        <end position="210"/>
    </location>
</feature>
<feature type="compositionally biased region" description="Basic and acidic residues" evidence="1">
    <location>
        <begin position="375"/>
        <end position="385"/>
    </location>
</feature>
<organism evidence="2 3">
    <name type="scientific">Ajellomyces capsulatus (strain H88)</name>
    <name type="common">Darling's disease fungus</name>
    <name type="synonym">Histoplasma capsulatum</name>
    <dbReference type="NCBI Taxonomy" id="544711"/>
    <lineage>
        <taxon>Eukaryota</taxon>
        <taxon>Fungi</taxon>
        <taxon>Dikarya</taxon>
        <taxon>Ascomycota</taxon>
        <taxon>Pezizomycotina</taxon>
        <taxon>Eurotiomycetes</taxon>
        <taxon>Eurotiomycetidae</taxon>
        <taxon>Onygenales</taxon>
        <taxon>Ajellomycetaceae</taxon>
        <taxon>Histoplasma</taxon>
    </lineage>
</organism>
<evidence type="ECO:0000256" key="1">
    <source>
        <dbReference type="SAM" id="MobiDB-lite"/>
    </source>
</evidence>
<name>A0A8A1LDT6_AJEC8</name>
<proteinExistence type="predicted"/>
<reference evidence="2" key="1">
    <citation type="submission" date="2021-01" db="EMBL/GenBank/DDBJ databases">
        <title>Chromosome-level genome assembly of a human fungal pathogen reveals clustering of transcriptionally co-regulated genes.</title>
        <authorList>
            <person name="Voorhies M."/>
            <person name="Cohen S."/>
            <person name="Shea T.P."/>
            <person name="Petrus S."/>
            <person name="Munoz J.F."/>
            <person name="Poplawski S."/>
            <person name="Goldman W.E."/>
            <person name="Michael T."/>
            <person name="Cuomo C.A."/>
            <person name="Sil A."/>
            <person name="Beyhan S."/>
        </authorList>
    </citation>
    <scope>NUCLEOTIDE SEQUENCE</scope>
    <source>
        <strain evidence="2">H88</strain>
    </source>
</reference>
<feature type="compositionally biased region" description="Basic and acidic residues" evidence="1">
    <location>
        <begin position="404"/>
        <end position="416"/>
    </location>
</feature>
<evidence type="ECO:0000313" key="3">
    <source>
        <dbReference type="Proteomes" id="UP000663419"/>
    </source>
</evidence>
<dbReference type="AlphaFoldDB" id="A0A8A1LDT6"/>
<sequence length="563" mass="63521">MFSWGGSLLPSINIDPRKERNPPASPTPLDFPDYFPDSKPKALNEDSCDDFYKLLCAIKKPQDVSPIHIESLNLTTESNVPISEIIPSGVLKTFPPYQWTLQPSATEASGTDAMPVPVLMSNGSPFPSKERYDLLKEEILYDNDDAFRAVSRLPPLPGREKIKLTQGRKFWAGLDQVAQYWDTSLDQFFERPVVDDPPKEESEYPDKMHIDSPPVAGKQGLGVPVGKTSTSAEAKTGDTGDETSQGPHTKTMYCGRRTGTGRECPDDLREETLRGLVEMVAWAFGCQITIPSLPPRLQVKSMLFPVRQNFVVARSPQDRQAARKGILEGPMVFVQCRSETLFYDKDNPSGSRNVEICDLLREISAMLLFAQERAREGTTEMRPGDGKWWTTKPRWGGADNPGPEADKNTDKPKEPTPDTDVPSANKRSKYDRSSLPFRRHGPSGSKKLSVAERWKILQPGPSLWDKKMKYKQIGKDKDSPVDDIFMVSSINHHFSIVHIRVHSTYLEWLTGNKGNFSDPSRDSTGTPWYVLRLRRTKWFDLFNPSDRLEGLDGLWALFSWLMR</sequence>